<evidence type="ECO:0000259" key="2">
    <source>
        <dbReference type="Pfam" id="PF18962"/>
    </source>
</evidence>
<proteinExistence type="predicted"/>
<keyword evidence="1" id="KW-0732">Signal</keyword>
<protein>
    <submittedName>
        <fullName evidence="3">T9SS type A sorting domain-containing protein</fullName>
    </submittedName>
</protein>
<dbReference type="InterPro" id="IPR011044">
    <property type="entry name" value="Quino_amine_DH_bsu"/>
</dbReference>
<dbReference type="InterPro" id="IPR015943">
    <property type="entry name" value="WD40/YVTN_repeat-like_dom_sf"/>
</dbReference>
<reference evidence="3 4" key="1">
    <citation type="submission" date="2020-05" db="EMBL/GenBank/DDBJ databases">
        <title>Tigecycline resistant gene in Empedobacter stercoris.</title>
        <authorList>
            <person name="Chen Y."/>
            <person name="Cheng Y."/>
            <person name="Zhou K."/>
        </authorList>
    </citation>
    <scope>NUCLEOTIDE SEQUENCE [LARGE SCALE GENOMIC DNA]</scope>
    <source>
        <strain evidence="3 4">ES202</strain>
    </source>
</reference>
<evidence type="ECO:0000313" key="4">
    <source>
        <dbReference type="Proteomes" id="UP000580344"/>
    </source>
</evidence>
<comment type="caution">
    <text evidence="3">The sequence shown here is derived from an EMBL/GenBank/DDBJ whole genome shotgun (WGS) entry which is preliminary data.</text>
</comment>
<dbReference type="Pfam" id="PF18962">
    <property type="entry name" value="Por_Secre_tail"/>
    <property type="match status" value="1"/>
</dbReference>
<gene>
    <name evidence="3" type="ORF">HMH06_00475</name>
</gene>
<dbReference type="InterPro" id="IPR026444">
    <property type="entry name" value="Secre_tail"/>
</dbReference>
<dbReference type="RefSeq" id="WP_171621656.1">
    <property type="nucleotide sequence ID" value="NZ_CP053698.1"/>
</dbReference>
<sequence length="412" mass="45291">MKKFLSFLFISTSICSFSQLNVYTVDVTANDIVYDKVSNKIYASISSANGSNGNSIGIVNLETFQLEKTVFMGSEPTVLAISDDGKYIYAGFDGASIVRRFDVPNQKADLQFSLGADSFLGSFYVEDIEVMPGKANTIAVSRRYKSVTPRHGGVAIYDDNVMRPTTTPGHSGSNVIEFTSANSLIGYNNESTEYGIRRLSVNNGGVSNVSLSGSVLSGFNLNFSYFNNKMYSYDGKVVDVTTQPFVIGQFPNVTGPVVYDENTDQACFASYDWNGNISFKRFNAETFLLADNLPISQAFGYTGSIINCGKGCYAFNTSDNKIVIIKDAKLSTSENYINNSSVEIYPNPTTDFIHIKSDNILSKVEIYDISGKLIHQSSITTKIDIRNFSKGNYILKLIDNKGNVTTKQILKK</sequence>
<accession>A0ABX1WI31</accession>
<evidence type="ECO:0000313" key="3">
    <source>
        <dbReference type="EMBL" id="NOJ74331.1"/>
    </source>
</evidence>
<feature type="domain" description="Secretion system C-terminal sorting" evidence="2">
    <location>
        <begin position="344"/>
        <end position="409"/>
    </location>
</feature>
<dbReference type="SUPFAM" id="SSF50969">
    <property type="entry name" value="YVTN repeat-like/Quinoprotein amine dehydrogenase"/>
    <property type="match status" value="1"/>
</dbReference>
<dbReference type="Gene3D" id="2.130.10.10">
    <property type="entry name" value="YVTN repeat-like/Quinoprotein amine dehydrogenase"/>
    <property type="match status" value="1"/>
</dbReference>
<dbReference type="Proteomes" id="UP000580344">
    <property type="component" value="Unassembled WGS sequence"/>
</dbReference>
<dbReference type="NCBIfam" id="TIGR04183">
    <property type="entry name" value="Por_Secre_tail"/>
    <property type="match status" value="1"/>
</dbReference>
<evidence type="ECO:0000256" key="1">
    <source>
        <dbReference type="ARBA" id="ARBA00022729"/>
    </source>
</evidence>
<keyword evidence="4" id="KW-1185">Reference proteome</keyword>
<organism evidence="3 4">
    <name type="scientific">Empedobacter stercoris</name>
    <dbReference type="NCBI Taxonomy" id="1628248"/>
    <lineage>
        <taxon>Bacteria</taxon>
        <taxon>Pseudomonadati</taxon>
        <taxon>Bacteroidota</taxon>
        <taxon>Flavobacteriia</taxon>
        <taxon>Flavobacteriales</taxon>
        <taxon>Weeksellaceae</taxon>
        <taxon>Empedobacter</taxon>
    </lineage>
</organism>
<dbReference type="EMBL" id="JABFOQ010000001">
    <property type="protein sequence ID" value="NOJ74331.1"/>
    <property type="molecule type" value="Genomic_DNA"/>
</dbReference>
<name>A0ABX1WI31_9FLAO</name>